<dbReference type="Pfam" id="PF13358">
    <property type="entry name" value="DDE_3"/>
    <property type="match status" value="1"/>
</dbReference>
<evidence type="ECO:0000313" key="2">
    <source>
        <dbReference type="EMBL" id="RCN30181.1"/>
    </source>
</evidence>
<organism evidence="2 3">
    <name type="scientific">Ancylostoma caninum</name>
    <name type="common">Dog hookworm</name>
    <dbReference type="NCBI Taxonomy" id="29170"/>
    <lineage>
        <taxon>Eukaryota</taxon>
        <taxon>Metazoa</taxon>
        <taxon>Ecdysozoa</taxon>
        <taxon>Nematoda</taxon>
        <taxon>Chromadorea</taxon>
        <taxon>Rhabditida</taxon>
        <taxon>Rhabditina</taxon>
        <taxon>Rhabditomorpha</taxon>
        <taxon>Strongyloidea</taxon>
        <taxon>Ancylostomatidae</taxon>
        <taxon>Ancylostomatinae</taxon>
        <taxon>Ancylostoma</taxon>
    </lineage>
</organism>
<dbReference type="AlphaFoldDB" id="A0A368FDC0"/>
<dbReference type="EMBL" id="JOJR01001634">
    <property type="protein sequence ID" value="RCN30181.1"/>
    <property type="molecule type" value="Genomic_DNA"/>
</dbReference>
<proteinExistence type="predicted"/>
<dbReference type="Proteomes" id="UP000252519">
    <property type="component" value="Unassembled WGS sequence"/>
</dbReference>
<dbReference type="PANTHER" id="PTHR33939:SF1">
    <property type="entry name" value="DUF4371 DOMAIN-CONTAINING PROTEIN"/>
    <property type="match status" value="1"/>
</dbReference>
<evidence type="ECO:0000313" key="3">
    <source>
        <dbReference type="Proteomes" id="UP000252519"/>
    </source>
</evidence>
<feature type="domain" description="Tc1-like transposase DDE" evidence="1">
    <location>
        <begin position="116"/>
        <end position="269"/>
    </location>
</feature>
<dbReference type="Gene3D" id="3.30.420.10">
    <property type="entry name" value="Ribonuclease H-like superfamily/Ribonuclease H"/>
    <property type="match status" value="1"/>
</dbReference>
<name>A0A368FDC0_ANCCA</name>
<reference evidence="2 3" key="1">
    <citation type="submission" date="2014-10" db="EMBL/GenBank/DDBJ databases">
        <title>Draft genome of the hookworm Ancylostoma caninum.</title>
        <authorList>
            <person name="Mitreva M."/>
        </authorList>
    </citation>
    <scope>NUCLEOTIDE SEQUENCE [LARGE SCALE GENOMIC DNA]</scope>
    <source>
        <strain evidence="2 3">Baltimore</strain>
    </source>
</reference>
<dbReference type="InterPro" id="IPR038717">
    <property type="entry name" value="Tc1-like_DDE_dom"/>
</dbReference>
<evidence type="ECO:0000259" key="1">
    <source>
        <dbReference type="Pfam" id="PF13358"/>
    </source>
</evidence>
<dbReference type="GO" id="GO:0003676">
    <property type="term" value="F:nucleic acid binding"/>
    <property type="evidence" value="ECO:0007669"/>
    <property type="project" value="InterPro"/>
</dbReference>
<dbReference type="InterPro" id="IPR036397">
    <property type="entry name" value="RNaseH_sf"/>
</dbReference>
<dbReference type="PANTHER" id="PTHR33939">
    <property type="entry name" value="PROTEIN CBG22215"/>
    <property type="match status" value="1"/>
</dbReference>
<dbReference type="OrthoDB" id="5874348at2759"/>
<comment type="caution">
    <text evidence="2">The sequence shown here is derived from an EMBL/GenBank/DDBJ whole genome shotgun (WGS) entry which is preliminary data.</text>
</comment>
<gene>
    <name evidence="2" type="ORF">ANCCAN_24053</name>
</gene>
<sequence>MTVAELQAELSAKYDDFSMSTTTLYRFLRAIGFSYRINRGQRTIYEKPDIVSKRESYLSKIAEARNRGDCLVFMDETWIFDKMVKKRGWNDITIPRFASASVFEKYLYGRTADKNKGRRAIVIAALGEDGVVPNCTQVIVSRTRSVDGDSYGDIDHHVFEAWLRDSIPHMISWADGRQVTVIMDNLGYHSRHPKESTLAKIAPRPILLPRQKQQLDHYVESRGGPARMRKYAVEEICDELGVNIIRLPPFHPFFNPIEMCWSQLKAHLTK</sequence>
<accession>A0A368FDC0</accession>
<protein>
    <recommendedName>
        <fullName evidence="1">Tc1-like transposase DDE domain-containing protein</fullName>
    </recommendedName>
</protein>
<keyword evidence="3" id="KW-1185">Reference proteome</keyword>